<dbReference type="PANTHER" id="PTHR14224:SF27">
    <property type="entry name" value="LEUCINE-RICH REPEAT-CONTAINING PROTEIN 14B"/>
    <property type="match status" value="1"/>
</dbReference>
<dbReference type="AlphaFoldDB" id="A0AA88MH77"/>
<reference evidence="5" key="1">
    <citation type="submission" date="2023-08" db="EMBL/GenBank/DDBJ databases">
        <title>Pelteobagrus vachellii genome.</title>
        <authorList>
            <person name="Liu H."/>
        </authorList>
    </citation>
    <scope>NUCLEOTIDE SEQUENCE</scope>
    <source>
        <strain evidence="5">PRFRI_2022a</strain>
        <tissue evidence="5">Muscle</tissue>
    </source>
</reference>
<dbReference type="Gene3D" id="3.80.10.10">
    <property type="entry name" value="Ribonuclease Inhibitor"/>
    <property type="match status" value="1"/>
</dbReference>
<keyword evidence="2" id="KW-0433">Leucine-rich repeat</keyword>
<name>A0AA88MH77_TACVA</name>
<comment type="similarity">
    <text evidence="1">Belongs to the PRAME family. LRRC14 subfamily.</text>
</comment>
<evidence type="ECO:0000256" key="2">
    <source>
        <dbReference type="ARBA" id="ARBA00022614"/>
    </source>
</evidence>
<dbReference type="PANTHER" id="PTHR14224">
    <property type="entry name" value="SIMILAR TO PREFERENTIALLY EXPRESSED ANTIGEN IN MELANOMA-LIKE 3"/>
    <property type="match status" value="1"/>
</dbReference>
<dbReference type="InterPro" id="IPR026271">
    <property type="entry name" value="PRAME"/>
</dbReference>
<dbReference type="GO" id="GO:0045892">
    <property type="term" value="P:negative regulation of DNA-templated transcription"/>
    <property type="evidence" value="ECO:0007669"/>
    <property type="project" value="InterPro"/>
</dbReference>
<dbReference type="InterPro" id="IPR032675">
    <property type="entry name" value="LRR_dom_sf"/>
</dbReference>
<accession>A0AA88MH77</accession>
<dbReference type="GO" id="GO:0045596">
    <property type="term" value="P:negative regulation of cell differentiation"/>
    <property type="evidence" value="ECO:0007669"/>
    <property type="project" value="InterPro"/>
</dbReference>
<comment type="caution">
    <text evidence="5">The sequence shown here is derived from an EMBL/GenBank/DDBJ whole genome shotgun (WGS) entry which is preliminary data.</text>
</comment>
<keyword evidence="3" id="KW-0677">Repeat</keyword>
<evidence type="ECO:0000256" key="1">
    <source>
        <dbReference type="ARBA" id="ARBA00009552"/>
    </source>
</evidence>
<dbReference type="GO" id="GO:0005737">
    <property type="term" value="C:cytoplasm"/>
    <property type="evidence" value="ECO:0007669"/>
    <property type="project" value="TreeGrafter"/>
</dbReference>
<dbReference type="SUPFAM" id="SSF52047">
    <property type="entry name" value="RNI-like"/>
    <property type="match status" value="1"/>
</dbReference>
<protein>
    <recommendedName>
        <fullName evidence="4">Leucine-rich repeat-containing protein 14B</fullName>
    </recommendedName>
</protein>
<dbReference type="GO" id="GO:0043066">
    <property type="term" value="P:negative regulation of apoptotic process"/>
    <property type="evidence" value="ECO:0007669"/>
    <property type="project" value="InterPro"/>
</dbReference>
<dbReference type="FunFam" id="3.80.10.10:FF:000313">
    <property type="entry name" value="Leucine rich repeat containing 14B"/>
    <property type="match status" value="1"/>
</dbReference>
<sequence length="526" mass="59222">MKSLKFLAAEGFVRSGPCAIRNLGCLSYNLYPMLFKASYLLEEADVLHNLVKTWPLAELNLRRLLEKTPDCQTDLTSRTCSLCLKALMKGLKDYVLNETTTYTKVLRVVDLTGLQDIEHQTCPCRSSLGRWARTELLTRMCYETMVAMQADQAAASAWKVEVDVRLNAFVTGRSYEMVTQALLLLSHCPLKLRCVGLRVDSLPLKNLFYLLRLVNTEGLYKLEVVHNVHLEAPHLEVMLSQLHFPHLRSLTLPAQALDVRRLTRGNEDLLTVLGELMSKMSELRELYMGFSTLTGQLRRLLSPLNTPLQCIELANCCLSTVDMAYLANSLHSEFLVKLDLSGHVVADLFPNTFRKLLHHCSATLKSLCLEECGMSDENLELLIHALRPCNAIQELKILGNPLSIAALHQLFTMLAQGYPALRYIELPVPRDCYSDNVTYPLDDSTLLSYDREKFHQARSELVAILGQAGKGHVEVCTPLHGVYDPDIRETSNELGVSMVRSFNTVIGNFIHTVASVTERRENSLNE</sequence>
<proteinExistence type="inferred from homology"/>
<dbReference type="PIRSF" id="PIRSF038286">
    <property type="entry name" value="PRAME"/>
    <property type="match status" value="1"/>
</dbReference>
<dbReference type="Proteomes" id="UP001187315">
    <property type="component" value="Unassembled WGS sequence"/>
</dbReference>
<organism evidence="5 6">
    <name type="scientific">Tachysurus vachellii</name>
    <name type="common">Darkbarbel catfish</name>
    <name type="synonym">Pelteobagrus vachellii</name>
    <dbReference type="NCBI Taxonomy" id="175792"/>
    <lineage>
        <taxon>Eukaryota</taxon>
        <taxon>Metazoa</taxon>
        <taxon>Chordata</taxon>
        <taxon>Craniata</taxon>
        <taxon>Vertebrata</taxon>
        <taxon>Euteleostomi</taxon>
        <taxon>Actinopterygii</taxon>
        <taxon>Neopterygii</taxon>
        <taxon>Teleostei</taxon>
        <taxon>Ostariophysi</taxon>
        <taxon>Siluriformes</taxon>
        <taxon>Bagridae</taxon>
        <taxon>Tachysurus</taxon>
    </lineage>
</organism>
<evidence type="ECO:0000256" key="4">
    <source>
        <dbReference type="ARBA" id="ARBA00067566"/>
    </source>
</evidence>
<dbReference type="InterPro" id="IPR050694">
    <property type="entry name" value="LRRC14/PRAME"/>
</dbReference>
<dbReference type="EMBL" id="JAVHJS010000014">
    <property type="protein sequence ID" value="KAK2836528.1"/>
    <property type="molecule type" value="Genomic_DNA"/>
</dbReference>
<keyword evidence="6" id="KW-1185">Reference proteome</keyword>
<evidence type="ECO:0000313" key="5">
    <source>
        <dbReference type="EMBL" id="KAK2836528.1"/>
    </source>
</evidence>
<gene>
    <name evidence="5" type="ORF">Q7C36_014397</name>
</gene>
<dbReference type="GO" id="GO:0008284">
    <property type="term" value="P:positive regulation of cell population proliferation"/>
    <property type="evidence" value="ECO:0007669"/>
    <property type="project" value="InterPro"/>
</dbReference>
<evidence type="ECO:0000313" key="6">
    <source>
        <dbReference type="Proteomes" id="UP001187315"/>
    </source>
</evidence>
<evidence type="ECO:0000256" key="3">
    <source>
        <dbReference type="ARBA" id="ARBA00022737"/>
    </source>
</evidence>